<dbReference type="RefSeq" id="WP_115994501.1">
    <property type="nucleotide sequence ID" value="NZ_QRDY01000014.1"/>
</dbReference>
<evidence type="ECO:0000313" key="4">
    <source>
        <dbReference type="Proteomes" id="UP000256869"/>
    </source>
</evidence>
<keyword evidence="4" id="KW-1185">Reference proteome</keyword>
<comment type="caution">
    <text evidence="3">The sequence shown here is derived from an EMBL/GenBank/DDBJ whole genome shotgun (WGS) entry which is preliminary data.</text>
</comment>
<keyword evidence="3" id="KW-0645">Protease</keyword>
<dbReference type="GO" id="GO:0006508">
    <property type="term" value="P:proteolysis"/>
    <property type="evidence" value="ECO:0007669"/>
    <property type="project" value="UniProtKB-KW"/>
</dbReference>
<evidence type="ECO:0000259" key="2">
    <source>
        <dbReference type="Pfam" id="PF01965"/>
    </source>
</evidence>
<dbReference type="PROSITE" id="PS51276">
    <property type="entry name" value="PEPTIDASE_C56_PFPI"/>
    <property type="match status" value="1"/>
</dbReference>
<dbReference type="EMBL" id="QRDY01000014">
    <property type="protein sequence ID" value="RED56281.1"/>
    <property type="molecule type" value="Genomic_DNA"/>
</dbReference>
<dbReference type="InterPro" id="IPR006286">
    <property type="entry name" value="C56_PfpI-like"/>
</dbReference>
<dbReference type="PANTHER" id="PTHR42733:SF2">
    <property type="entry name" value="DJ-1_THIJ_PFPI FAMILY PROTEIN"/>
    <property type="match status" value="1"/>
</dbReference>
<proteinExistence type="inferred from homology"/>
<gene>
    <name evidence="3" type="ORF">DFP95_11456</name>
</gene>
<dbReference type="GO" id="GO:0008233">
    <property type="term" value="F:peptidase activity"/>
    <property type="evidence" value="ECO:0007669"/>
    <property type="project" value="UniProtKB-KW"/>
</dbReference>
<dbReference type="Proteomes" id="UP000256869">
    <property type="component" value="Unassembled WGS sequence"/>
</dbReference>
<organism evidence="3 4">
    <name type="scientific">Cohnella lupini</name>
    <dbReference type="NCBI Taxonomy" id="1294267"/>
    <lineage>
        <taxon>Bacteria</taxon>
        <taxon>Bacillati</taxon>
        <taxon>Bacillota</taxon>
        <taxon>Bacilli</taxon>
        <taxon>Bacillales</taxon>
        <taxon>Paenibacillaceae</taxon>
        <taxon>Cohnella</taxon>
    </lineage>
</organism>
<dbReference type="InterPro" id="IPR029062">
    <property type="entry name" value="Class_I_gatase-like"/>
</dbReference>
<dbReference type="CDD" id="cd03134">
    <property type="entry name" value="GATase1_PfpI_like"/>
    <property type="match status" value="1"/>
</dbReference>
<dbReference type="Gene3D" id="3.40.50.880">
    <property type="match status" value="1"/>
</dbReference>
<comment type="similarity">
    <text evidence="1">Belongs to the peptidase C56 family.</text>
</comment>
<dbReference type="OrthoDB" id="9792284at2"/>
<dbReference type="AlphaFoldDB" id="A0A3D9I3M9"/>
<evidence type="ECO:0000256" key="1">
    <source>
        <dbReference type="ARBA" id="ARBA00008542"/>
    </source>
</evidence>
<dbReference type="InterPro" id="IPR002818">
    <property type="entry name" value="DJ-1/PfpI"/>
</dbReference>
<sequence length="177" mass="18990">MKLPVKKVAFLLANGYEESEMTNPYDAITKNGHEAVIIGLRKGIEIADKKGSVRYTSHLSARQAEASDYDAVIIPGGGSPAVLRRSKDMVKFVQEADKKGITISAICHGPQLLITAGVLEGRTLTGYAGIAEEIEQAGGHFVNREVVVDEHLITSRDPGDEPAFIQATIDKLGVAAY</sequence>
<protein>
    <submittedName>
        <fullName evidence="3">Protease I</fullName>
    </submittedName>
</protein>
<reference evidence="3 4" key="1">
    <citation type="submission" date="2018-07" db="EMBL/GenBank/DDBJ databases">
        <title>Genomic Encyclopedia of Type Strains, Phase III (KMG-III): the genomes of soil and plant-associated and newly described type strains.</title>
        <authorList>
            <person name="Whitman W."/>
        </authorList>
    </citation>
    <scope>NUCLEOTIDE SEQUENCE [LARGE SCALE GENOMIC DNA]</scope>
    <source>
        <strain evidence="3 4">CECT 8236</strain>
    </source>
</reference>
<dbReference type="NCBIfam" id="TIGR01382">
    <property type="entry name" value="PfpI"/>
    <property type="match status" value="1"/>
</dbReference>
<dbReference type="SUPFAM" id="SSF52317">
    <property type="entry name" value="Class I glutamine amidotransferase-like"/>
    <property type="match status" value="1"/>
</dbReference>
<feature type="domain" description="DJ-1/PfpI" evidence="2">
    <location>
        <begin position="6"/>
        <end position="169"/>
    </location>
</feature>
<name>A0A3D9I3M9_9BACL</name>
<dbReference type="Pfam" id="PF01965">
    <property type="entry name" value="DJ-1_PfpI"/>
    <property type="match status" value="1"/>
</dbReference>
<keyword evidence="3" id="KW-0378">Hydrolase</keyword>
<accession>A0A3D9I3M9</accession>
<dbReference type="PANTHER" id="PTHR42733">
    <property type="entry name" value="DJ-1 PROTEIN"/>
    <property type="match status" value="1"/>
</dbReference>
<evidence type="ECO:0000313" key="3">
    <source>
        <dbReference type="EMBL" id="RED56281.1"/>
    </source>
</evidence>